<dbReference type="Gene3D" id="1.10.1520.10">
    <property type="entry name" value="Ribonuclease III domain"/>
    <property type="match status" value="1"/>
</dbReference>
<keyword evidence="3 8" id="KW-0507">mRNA processing</keyword>
<dbReference type="SMART" id="SM00358">
    <property type="entry name" value="DSRM"/>
    <property type="match status" value="1"/>
</dbReference>
<dbReference type="PROSITE" id="PS50142">
    <property type="entry name" value="RNASE_3_2"/>
    <property type="match status" value="1"/>
</dbReference>
<comment type="function">
    <text evidence="8">Digests double-stranded RNA. Involved in the processing of primary rRNA transcript to yield the immediate precursors to the large and small rRNAs (23S and 16S). Processes some mRNAs, and tRNAs when they are encoded in the rRNA operon. Processes pre-crRNA and tracrRNA of type II CRISPR loci if present in the organism.</text>
</comment>
<feature type="binding site" evidence="8">
    <location>
        <position position="40"/>
    </location>
    <ligand>
        <name>Mg(2+)</name>
        <dbReference type="ChEBI" id="CHEBI:18420"/>
    </ligand>
</feature>
<evidence type="ECO:0000256" key="6">
    <source>
        <dbReference type="ARBA" id="ARBA00022801"/>
    </source>
</evidence>
<keyword evidence="8" id="KW-0460">Magnesium</keyword>
<evidence type="ECO:0000259" key="10">
    <source>
        <dbReference type="PROSITE" id="PS50137"/>
    </source>
</evidence>
<evidence type="ECO:0000313" key="13">
    <source>
        <dbReference type="Proteomes" id="UP000648984"/>
    </source>
</evidence>
<dbReference type="Gene3D" id="3.30.160.20">
    <property type="match status" value="1"/>
</dbReference>
<evidence type="ECO:0000256" key="9">
    <source>
        <dbReference type="SAM" id="MobiDB-lite"/>
    </source>
</evidence>
<feature type="binding site" evidence="8">
    <location>
        <position position="113"/>
    </location>
    <ligand>
        <name>Mg(2+)</name>
        <dbReference type="ChEBI" id="CHEBI:18420"/>
    </ligand>
</feature>
<sequence>MIANLDRLQRGIGHRFSDISLLERALTHRSFGQPNNERLEFLGDSILNCAVAIALFERFGELREGELSRLRASLVCQDGLHRIAVELDLGEYLRLGEGELKSGGFRRPSILADALEAVFAAVFLDQGFATAKEVIDRLYGPVIARIDPQLASKDPKTALQELLQGRKLPLPTYVTVKVHGEAHAQDFEVACEVSALNLRTTGRGASRRAAEQQSAENALAQLRKS</sequence>
<name>A0ABX1Q6N7_9RHOO</name>
<comment type="catalytic activity">
    <reaction evidence="1 8">
        <text>Endonucleolytic cleavage to 5'-phosphomonoester.</text>
        <dbReference type="EC" id="3.1.26.3"/>
    </reaction>
</comment>
<dbReference type="PROSITE" id="PS50137">
    <property type="entry name" value="DS_RBD"/>
    <property type="match status" value="1"/>
</dbReference>
<keyword evidence="4 8" id="KW-0540">Nuclease</keyword>
<dbReference type="EC" id="3.1.26.3" evidence="8"/>
<dbReference type="CDD" id="cd00593">
    <property type="entry name" value="RIBOc"/>
    <property type="match status" value="1"/>
</dbReference>
<dbReference type="InterPro" id="IPR011907">
    <property type="entry name" value="RNase_III"/>
</dbReference>
<feature type="domain" description="RNase III" evidence="11">
    <location>
        <begin position="5"/>
        <end position="127"/>
    </location>
</feature>
<keyword evidence="8" id="KW-0699">rRNA-binding</keyword>
<dbReference type="Pfam" id="PF00035">
    <property type="entry name" value="dsrm"/>
    <property type="match status" value="1"/>
</dbReference>
<keyword evidence="8" id="KW-0963">Cytoplasm</keyword>
<dbReference type="SMART" id="SM00535">
    <property type="entry name" value="RIBOc"/>
    <property type="match status" value="1"/>
</dbReference>
<comment type="caution">
    <text evidence="12">The sequence shown here is derived from an EMBL/GenBank/DDBJ whole genome shotgun (WGS) entry which is preliminary data.</text>
</comment>
<keyword evidence="7 8" id="KW-0694">RNA-binding</keyword>
<dbReference type="NCBIfam" id="TIGR02191">
    <property type="entry name" value="RNaseIII"/>
    <property type="match status" value="1"/>
</dbReference>
<feature type="domain" description="DRBM" evidence="10">
    <location>
        <begin position="154"/>
        <end position="224"/>
    </location>
</feature>
<feature type="active site" evidence="8">
    <location>
        <position position="44"/>
    </location>
</feature>
<gene>
    <name evidence="8" type="primary">rnc</name>
    <name evidence="12" type="ORF">GPA25_04600</name>
</gene>
<dbReference type="InterPro" id="IPR000999">
    <property type="entry name" value="RNase_III_dom"/>
</dbReference>
<keyword evidence="8" id="KW-0479">Metal-binding</keyword>
<keyword evidence="8" id="KW-0698">rRNA processing</keyword>
<dbReference type="RefSeq" id="WP_343034835.1">
    <property type="nucleotide sequence ID" value="NZ_WTVQ01000005.1"/>
</dbReference>
<evidence type="ECO:0000256" key="3">
    <source>
        <dbReference type="ARBA" id="ARBA00022664"/>
    </source>
</evidence>
<keyword evidence="5 8" id="KW-0255">Endonuclease</keyword>
<evidence type="ECO:0000256" key="5">
    <source>
        <dbReference type="ARBA" id="ARBA00022759"/>
    </source>
</evidence>
<protein>
    <recommendedName>
        <fullName evidence="8">Ribonuclease 3</fullName>
        <ecNumber evidence="8">3.1.26.3</ecNumber>
    </recommendedName>
    <alternativeName>
        <fullName evidence="8">Ribonuclease III</fullName>
        <shortName evidence="8">RNase III</shortName>
    </alternativeName>
</protein>
<keyword evidence="13" id="KW-1185">Reference proteome</keyword>
<evidence type="ECO:0000256" key="2">
    <source>
        <dbReference type="ARBA" id="ARBA00010183"/>
    </source>
</evidence>
<comment type="similarity">
    <text evidence="2">Belongs to the ribonuclease III family.</text>
</comment>
<evidence type="ECO:0000256" key="4">
    <source>
        <dbReference type="ARBA" id="ARBA00022722"/>
    </source>
</evidence>
<organism evidence="12 13">
    <name type="scientific">Aromatoleum diolicum</name>
    <dbReference type="NCBI Taxonomy" id="75796"/>
    <lineage>
        <taxon>Bacteria</taxon>
        <taxon>Pseudomonadati</taxon>
        <taxon>Pseudomonadota</taxon>
        <taxon>Betaproteobacteria</taxon>
        <taxon>Rhodocyclales</taxon>
        <taxon>Rhodocyclaceae</taxon>
        <taxon>Aromatoleum</taxon>
    </lineage>
</organism>
<dbReference type="Pfam" id="PF14622">
    <property type="entry name" value="Ribonucleas_3_3"/>
    <property type="match status" value="1"/>
</dbReference>
<reference evidence="12 13" key="1">
    <citation type="submission" date="2019-12" db="EMBL/GenBank/DDBJ databases">
        <title>Comparative genomics gives insights into the taxonomy of the Azoarcus-Aromatoleum group and reveals separate origins of nif in the plant-associated Azoarcus and non-plant-associated Aromatoleum sub-groups.</title>
        <authorList>
            <person name="Lafos M."/>
            <person name="Maluk M."/>
            <person name="Batista M."/>
            <person name="Junghare M."/>
            <person name="Carmona M."/>
            <person name="Faoro H."/>
            <person name="Cruz L.M."/>
            <person name="Battistoni F."/>
            <person name="De Souza E."/>
            <person name="Pedrosa F."/>
            <person name="Chen W.-M."/>
            <person name="Poole P.S."/>
            <person name="Dixon R.A."/>
            <person name="James E.K."/>
        </authorList>
    </citation>
    <scope>NUCLEOTIDE SEQUENCE [LARGE SCALE GENOMIC DNA]</scope>
    <source>
        <strain evidence="12 13">22Lin</strain>
    </source>
</reference>
<accession>A0ABX1Q6N7</accession>
<keyword evidence="8" id="KW-0819">tRNA processing</keyword>
<proteinExistence type="inferred from homology"/>
<dbReference type="CDD" id="cd10845">
    <property type="entry name" value="DSRM_RNAse_III_family"/>
    <property type="match status" value="1"/>
</dbReference>
<evidence type="ECO:0000256" key="7">
    <source>
        <dbReference type="ARBA" id="ARBA00022884"/>
    </source>
</evidence>
<dbReference type="InterPro" id="IPR014720">
    <property type="entry name" value="dsRBD_dom"/>
</dbReference>
<comment type="subcellular location">
    <subcellularLocation>
        <location evidence="8">Cytoplasm</location>
    </subcellularLocation>
</comment>
<feature type="region of interest" description="Disordered" evidence="9">
    <location>
        <begin position="203"/>
        <end position="225"/>
    </location>
</feature>
<dbReference type="PANTHER" id="PTHR11207:SF0">
    <property type="entry name" value="RIBONUCLEASE 3"/>
    <property type="match status" value="1"/>
</dbReference>
<dbReference type="PANTHER" id="PTHR11207">
    <property type="entry name" value="RIBONUCLEASE III"/>
    <property type="match status" value="1"/>
</dbReference>
<evidence type="ECO:0000259" key="11">
    <source>
        <dbReference type="PROSITE" id="PS50142"/>
    </source>
</evidence>
<dbReference type="SUPFAM" id="SSF54768">
    <property type="entry name" value="dsRNA-binding domain-like"/>
    <property type="match status" value="1"/>
</dbReference>
<dbReference type="InterPro" id="IPR036389">
    <property type="entry name" value="RNase_III_sf"/>
</dbReference>
<dbReference type="GO" id="GO:0004525">
    <property type="term" value="F:ribonuclease III activity"/>
    <property type="evidence" value="ECO:0007669"/>
    <property type="project" value="UniProtKB-EC"/>
</dbReference>
<feature type="active site" evidence="8">
    <location>
        <position position="116"/>
    </location>
</feature>
<evidence type="ECO:0000256" key="1">
    <source>
        <dbReference type="ARBA" id="ARBA00000109"/>
    </source>
</evidence>
<dbReference type="PROSITE" id="PS00517">
    <property type="entry name" value="RNASE_3_1"/>
    <property type="match status" value="1"/>
</dbReference>
<dbReference type="SUPFAM" id="SSF69065">
    <property type="entry name" value="RNase III domain-like"/>
    <property type="match status" value="1"/>
</dbReference>
<comment type="subunit">
    <text evidence="8">Homodimer.</text>
</comment>
<dbReference type="EMBL" id="WTVQ01000005">
    <property type="protein sequence ID" value="NMG74032.1"/>
    <property type="molecule type" value="Genomic_DNA"/>
</dbReference>
<evidence type="ECO:0000256" key="8">
    <source>
        <dbReference type="HAMAP-Rule" id="MF_00104"/>
    </source>
</evidence>
<dbReference type="HAMAP" id="MF_00104">
    <property type="entry name" value="RNase_III"/>
    <property type="match status" value="1"/>
</dbReference>
<evidence type="ECO:0000313" key="12">
    <source>
        <dbReference type="EMBL" id="NMG74032.1"/>
    </source>
</evidence>
<keyword evidence="6 8" id="KW-0378">Hydrolase</keyword>
<comment type="cofactor">
    <cofactor evidence="8">
        <name>Mg(2+)</name>
        <dbReference type="ChEBI" id="CHEBI:18420"/>
    </cofactor>
</comment>
<dbReference type="Proteomes" id="UP000648984">
    <property type="component" value="Unassembled WGS sequence"/>
</dbReference>
<feature type="binding site" evidence="8">
    <location>
        <position position="116"/>
    </location>
    <ligand>
        <name>Mg(2+)</name>
        <dbReference type="ChEBI" id="CHEBI:18420"/>
    </ligand>
</feature>